<feature type="signal peptide" evidence="1">
    <location>
        <begin position="1"/>
        <end position="24"/>
    </location>
</feature>
<feature type="domain" description="DUF3152" evidence="2">
    <location>
        <begin position="75"/>
        <end position="232"/>
    </location>
</feature>
<sequence length="244" mass="25411">MTRGSRLVPVLAWLLAVGATTGFIAPPDDGAHKVVAGRQAAVEVPPSKSPTLGFVPEQGGLWRLEIPHDAGGDVRTVRGRSDPPREAGRTVSVRVLVEVGLGIDGQEFARQVMATLNDERGWGHDGSIVFARTDGEADVDVTLASPATTDALCAPVATGGRVSCGRVGFAVLNAERWAHGAEPFLEAGGTVAEYRRYLVSHEVGHVLGQAHVRCPVPGAPAPVMLQQTLGLDGCLPNGWPALGG</sequence>
<organism evidence="3 4">
    <name type="scientific">Georgenia wutianyii</name>
    <dbReference type="NCBI Taxonomy" id="2585135"/>
    <lineage>
        <taxon>Bacteria</taxon>
        <taxon>Bacillati</taxon>
        <taxon>Actinomycetota</taxon>
        <taxon>Actinomycetes</taxon>
        <taxon>Micrococcales</taxon>
        <taxon>Bogoriellaceae</taxon>
        <taxon>Georgenia</taxon>
    </lineage>
</organism>
<evidence type="ECO:0000313" key="3">
    <source>
        <dbReference type="EMBL" id="QDB78091.1"/>
    </source>
</evidence>
<evidence type="ECO:0000259" key="2">
    <source>
        <dbReference type="Pfam" id="PF11350"/>
    </source>
</evidence>
<dbReference type="Pfam" id="PF11350">
    <property type="entry name" value="DUF3152"/>
    <property type="match status" value="1"/>
</dbReference>
<evidence type="ECO:0000313" key="4">
    <source>
        <dbReference type="Proteomes" id="UP000313948"/>
    </source>
</evidence>
<protein>
    <submittedName>
        <fullName evidence="3">DUF3152 domain-containing protein</fullName>
    </submittedName>
</protein>
<keyword evidence="4" id="KW-1185">Reference proteome</keyword>
<reference evidence="3 4" key="1">
    <citation type="submission" date="2019-05" db="EMBL/GenBank/DDBJ databases">
        <title>Georgenia *** sp. nov., and Georgenia *** sp. nov., isolated from the intestinal contents of plateau pika (Ochotona curzoniae) in the Qinghai-Tibet plateau of China.</title>
        <authorList>
            <person name="Tian Z."/>
        </authorList>
    </citation>
    <scope>NUCLEOTIDE SEQUENCE [LARGE SCALE GENOMIC DNA]</scope>
    <source>
        <strain evidence="3 4">Z294</strain>
    </source>
</reference>
<evidence type="ECO:0000256" key="1">
    <source>
        <dbReference type="SAM" id="SignalP"/>
    </source>
</evidence>
<dbReference type="SUPFAM" id="SSF55486">
    <property type="entry name" value="Metalloproteases ('zincins'), catalytic domain"/>
    <property type="match status" value="1"/>
</dbReference>
<feature type="chain" id="PRO_5045619171" evidence="1">
    <location>
        <begin position="25"/>
        <end position="244"/>
    </location>
</feature>
<accession>A0ABX5VIE4</accession>
<dbReference type="EMBL" id="CP040899">
    <property type="protein sequence ID" value="QDB78091.1"/>
    <property type="molecule type" value="Genomic_DNA"/>
</dbReference>
<gene>
    <name evidence="3" type="ORF">FE251_00905</name>
</gene>
<dbReference type="InterPro" id="IPR022603">
    <property type="entry name" value="DUF3152"/>
</dbReference>
<name>A0ABX5VIE4_9MICO</name>
<keyword evidence="1" id="KW-0732">Signal</keyword>
<proteinExistence type="predicted"/>
<dbReference type="Proteomes" id="UP000313948">
    <property type="component" value="Chromosome"/>
</dbReference>
<dbReference type="RefSeq" id="WP_139072739.1">
    <property type="nucleotide sequence ID" value="NZ_CP040899.1"/>
</dbReference>